<dbReference type="InterPro" id="IPR007569">
    <property type="entry name" value="DUF559"/>
</dbReference>
<accession>A0A1G2TYR9</accession>
<evidence type="ECO:0000259" key="1">
    <source>
        <dbReference type="Pfam" id="PF04480"/>
    </source>
</evidence>
<evidence type="ECO:0000313" key="2">
    <source>
        <dbReference type="EMBL" id="OHB02465.1"/>
    </source>
</evidence>
<dbReference type="SUPFAM" id="SSF52980">
    <property type="entry name" value="Restriction endonuclease-like"/>
    <property type="match status" value="1"/>
</dbReference>
<comment type="caution">
    <text evidence="2">The sequence shown here is derived from an EMBL/GenBank/DDBJ whole genome shotgun (WGS) entry which is preliminary data.</text>
</comment>
<dbReference type="EMBL" id="MHWB01000004">
    <property type="protein sequence ID" value="OHB02465.1"/>
    <property type="molecule type" value="Genomic_DNA"/>
</dbReference>
<gene>
    <name evidence="2" type="ORF">A3A96_01160</name>
</gene>
<protein>
    <recommendedName>
        <fullName evidence="1">DUF559 domain-containing protein</fullName>
    </recommendedName>
</protein>
<dbReference type="CDD" id="cd01038">
    <property type="entry name" value="Endonuclease_DUF559"/>
    <property type="match status" value="1"/>
</dbReference>
<name>A0A1G2TYR9_9BACT</name>
<dbReference type="InterPro" id="IPR011335">
    <property type="entry name" value="Restrct_endonuc-II-like"/>
</dbReference>
<reference evidence="2 3" key="1">
    <citation type="journal article" date="2016" name="Nat. Commun.">
        <title>Thousands of microbial genomes shed light on interconnected biogeochemical processes in an aquifer system.</title>
        <authorList>
            <person name="Anantharaman K."/>
            <person name="Brown C.T."/>
            <person name="Hug L.A."/>
            <person name="Sharon I."/>
            <person name="Castelle C.J."/>
            <person name="Probst A.J."/>
            <person name="Thomas B.C."/>
            <person name="Singh A."/>
            <person name="Wilkins M.J."/>
            <person name="Karaoz U."/>
            <person name="Brodie E.L."/>
            <person name="Williams K.H."/>
            <person name="Hubbard S.S."/>
            <person name="Banfield J.F."/>
        </authorList>
    </citation>
    <scope>NUCLEOTIDE SEQUENCE [LARGE SCALE GENOMIC DNA]</scope>
</reference>
<dbReference type="InterPro" id="IPR047216">
    <property type="entry name" value="Endonuclease_DUF559_bact"/>
</dbReference>
<feature type="domain" description="DUF559" evidence="1">
    <location>
        <begin position="12"/>
        <end position="119"/>
    </location>
</feature>
<dbReference type="PANTHER" id="PTHR38590">
    <property type="entry name" value="BLL0828 PROTEIN"/>
    <property type="match status" value="1"/>
</dbReference>
<proteinExistence type="predicted"/>
<sequence>MDSKFLYNHKSLRDRRRDLRNNQTSAEKLLWKYISHDKILGLRFLRQYSVGPYVLDFYCSKIRLGIEVDGEIHNKEERKVYDQDRDKYLRNLDVDTIRFWNDDVLNDIKSVLDKLQNKIKSLNEK</sequence>
<evidence type="ECO:0000313" key="3">
    <source>
        <dbReference type="Proteomes" id="UP000177707"/>
    </source>
</evidence>
<organism evidence="2 3">
    <name type="scientific">Candidatus Zambryskibacteria bacterium RIFCSPLOWO2_01_FULL_39_39</name>
    <dbReference type="NCBI Taxonomy" id="1802758"/>
    <lineage>
        <taxon>Bacteria</taxon>
        <taxon>Candidatus Zambryskiibacteriota</taxon>
    </lineage>
</organism>
<dbReference type="Pfam" id="PF04480">
    <property type="entry name" value="DUF559"/>
    <property type="match status" value="1"/>
</dbReference>
<dbReference type="PANTHER" id="PTHR38590:SF1">
    <property type="entry name" value="BLL0828 PROTEIN"/>
    <property type="match status" value="1"/>
</dbReference>
<dbReference type="Proteomes" id="UP000177707">
    <property type="component" value="Unassembled WGS sequence"/>
</dbReference>
<dbReference type="STRING" id="1802758.A3A96_01160"/>
<dbReference type="Gene3D" id="3.40.960.10">
    <property type="entry name" value="VSR Endonuclease"/>
    <property type="match status" value="1"/>
</dbReference>
<dbReference type="AlphaFoldDB" id="A0A1G2TYR9"/>